<feature type="region of interest" description="Disordered" evidence="1">
    <location>
        <begin position="32"/>
        <end position="54"/>
    </location>
</feature>
<proteinExistence type="predicted"/>
<evidence type="ECO:0000256" key="1">
    <source>
        <dbReference type="SAM" id="MobiDB-lite"/>
    </source>
</evidence>
<protein>
    <submittedName>
        <fullName evidence="2">Uncharacterized protein</fullName>
    </submittedName>
</protein>
<gene>
    <name evidence="2" type="ORF">AVDCRST_MAG70-1655</name>
</gene>
<name>A0A6J4UXJ2_9BACT</name>
<sequence length="66" mass="7209">MEPMRRYYATAGPIASVVRRISPLAATPVPTGVTRCRASGGRRRRRPDRGLNGQRLATMDAITVIS</sequence>
<dbReference type="EMBL" id="CADCWH010000262">
    <property type="protein sequence ID" value="CAA9560903.1"/>
    <property type="molecule type" value="Genomic_DNA"/>
</dbReference>
<organism evidence="2">
    <name type="scientific">uncultured Thermomicrobiales bacterium</name>
    <dbReference type="NCBI Taxonomy" id="1645740"/>
    <lineage>
        <taxon>Bacteria</taxon>
        <taxon>Pseudomonadati</taxon>
        <taxon>Thermomicrobiota</taxon>
        <taxon>Thermomicrobia</taxon>
        <taxon>Thermomicrobiales</taxon>
        <taxon>environmental samples</taxon>
    </lineage>
</organism>
<dbReference type="AlphaFoldDB" id="A0A6J4UXJ2"/>
<reference evidence="2" key="1">
    <citation type="submission" date="2020-02" db="EMBL/GenBank/DDBJ databases">
        <authorList>
            <person name="Meier V. D."/>
        </authorList>
    </citation>
    <scope>NUCLEOTIDE SEQUENCE</scope>
    <source>
        <strain evidence="2">AVDCRST_MAG70</strain>
    </source>
</reference>
<evidence type="ECO:0000313" key="2">
    <source>
        <dbReference type="EMBL" id="CAA9560903.1"/>
    </source>
</evidence>
<accession>A0A6J4UXJ2</accession>